<comment type="caution">
    <text evidence="3">The sequence shown here is derived from an EMBL/GenBank/DDBJ whole genome shotgun (WGS) entry which is preliminary data.</text>
</comment>
<proteinExistence type="predicted"/>
<gene>
    <name evidence="3" type="ORF">ACFPJA_03630</name>
</gene>
<feature type="compositionally biased region" description="Basic and acidic residues" evidence="1">
    <location>
        <begin position="154"/>
        <end position="193"/>
    </location>
</feature>
<keyword evidence="2" id="KW-0472">Membrane</keyword>
<evidence type="ECO:0000313" key="4">
    <source>
        <dbReference type="Proteomes" id="UP001596145"/>
    </source>
</evidence>
<protein>
    <submittedName>
        <fullName evidence="3">DUF5518 domain-containing protein</fullName>
    </submittedName>
</protein>
<feature type="transmembrane region" description="Helical" evidence="2">
    <location>
        <begin position="51"/>
        <end position="73"/>
    </location>
</feature>
<feature type="compositionally biased region" description="Basic and acidic residues" evidence="1">
    <location>
        <begin position="116"/>
        <end position="137"/>
    </location>
</feature>
<dbReference type="RefSeq" id="WP_122106471.1">
    <property type="nucleotide sequence ID" value="NZ_JBHSKV010000004.1"/>
</dbReference>
<dbReference type="EMBL" id="JBHSKV010000004">
    <property type="protein sequence ID" value="MFC5133817.1"/>
    <property type="molecule type" value="Genomic_DNA"/>
</dbReference>
<keyword evidence="2" id="KW-1133">Transmembrane helix</keyword>
<dbReference type="AlphaFoldDB" id="A0ABD5QNW5"/>
<organism evidence="3 4">
    <name type="scientific">Halorubrum glutamatedens</name>
    <dbReference type="NCBI Taxonomy" id="2707018"/>
    <lineage>
        <taxon>Archaea</taxon>
        <taxon>Methanobacteriati</taxon>
        <taxon>Methanobacteriota</taxon>
        <taxon>Stenosarchaea group</taxon>
        <taxon>Halobacteria</taxon>
        <taxon>Halobacteriales</taxon>
        <taxon>Haloferacaceae</taxon>
        <taxon>Halorubrum</taxon>
    </lineage>
</organism>
<accession>A0ABD5QNW5</accession>
<reference evidence="3 4" key="1">
    <citation type="journal article" date="2019" name="Int. J. Syst. Evol. Microbiol.">
        <title>The Global Catalogue of Microorganisms (GCM) 10K type strain sequencing project: providing services to taxonomists for standard genome sequencing and annotation.</title>
        <authorList>
            <consortium name="The Broad Institute Genomics Platform"/>
            <consortium name="The Broad Institute Genome Sequencing Center for Infectious Disease"/>
            <person name="Wu L."/>
            <person name="Ma J."/>
        </authorList>
    </citation>
    <scope>NUCLEOTIDE SEQUENCE [LARGE SCALE GENOMIC DNA]</scope>
    <source>
        <strain evidence="3 4">CGMCC 1.16026</strain>
    </source>
</reference>
<sequence length="193" mass="19639">MRSSFLKHAGIGAATMLVMGLVPFGAVFAPLVGGAMAGWLGGRDATHGGKLGGAAGAIASLAVAAVVFLGVLLSGFDLGITLVLLGAALFATALLVGFGALGGVLGSAMAADRRSASVSDAERGGARERDPVREVQERYAAGELTESELEDELDRVLEGEGERGSAGRAERTGGTSDDRSRIEPDRGIRESER</sequence>
<evidence type="ECO:0000256" key="2">
    <source>
        <dbReference type="SAM" id="Phobius"/>
    </source>
</evidence>
<keyword evidence="2" id="KW-0812">Transmembrane</keyword>
<keyword evidence="4" id="KW-1185">Reference proteome</keyword>
<evidence type="ECO:0000313" key="3">
    <source>
        <dbReference type="EMBL" id="MFC5133817.1"/>
    </source>
</evidence>
<dbReference type="Proteomes" id="UP001596145">
    <property type="component" value="Unassembled WGS sequence"/>
</dbReference>
<evidence type="ECO:0000256" key="1">
    <source>
        <dbReference type="SAM" id="MobiDB-lite"/>
    </source>
</evidence>
<feature type="region of interest" description="Disordered" evidence="1">
    <location>
        <begin position="116"/>
        <end position="193"/>
    </location>
</feature>
<feature type="transmembrane region" description="Helical" evidence="2">
    <location>
        <begin position="12"/>
        <end position="39"/>
    </location>
</feature>
<name>A0ABD5QNW5_9EURY</name>
<feature type="transmembrane region" description="Helical" evidence="2">
    <location>
        <begin position="79"/>
        <end position="105"/>
    </location>
</feature>
<dbReference type="InterPro" id="IPR040493">
    <property type="entry name" value="DUF5518"/>
</dbReference>
<dbReference type="Pfam" id="PF17647">
    <property type="entry name" value="DUF5518"/>
    <property type="match status" value="1"/>
</dbReference>